<dbReference type="Proteomes" id="UP001420932">
    <property type="component" value="Unassembled WGS sequence"/>
</dbReference>
<evidence type="ECO:0000313" key="1">
    <source>
        <dbReference type="EMBL" id="KAK9160737.1"/>
    </source>
</evidence>
<evidence type="ECO:0000313" key="2">
    <source>
        <dbReference type="Proteomes" id="UP001420932"/>
    </source>
</evidence>
<dbReference type="AlphaFoldDB" id="A0AAP0KXT5"/>
<accession>A0AAP0KXT5</accession>
<comment type="caution">
    <text evidence="1">The sequence shown here is derived from an EMBL/GenBank/DDBJ whole genome shotgun (WGS) entry which is preliminary data.</text>
</comment>
<protein>
    <submittedName>
        <fullName evidence="1">Uncharacterized protein</fullName>
    </submittedName>
</protein>
<gene>
    <name evidence="1" type="ORF">Syun_007078</name>
</gene>
<organism evidence="1 2">
    <name type="scientific">Stephania yunnanensis</name>
    <dbReference type="NCBI Taxonomy" id="152371"/>
    <lineage>
        <taxon>Eukaryota</taxon>
        <taxon>Viridiplantae</taxon>
        <taxon>Streptophyta</taxon>
        <taxon>Embryophyta</taxon>
        <taxon>Tracheophyta</taxon>
        <taxon>Spermatophyta</taxon>
        <taxon>Magnoliopsida</taxon>
        <taxon>Ranunculales</taxon>
        <taxon>Menispermaceae</taxon>
        <taxon>Menispermoideae</taxon>
        <taxon>Cissampelideae</taxon>
        <taxon>Stephania</taxon>
    </lineage>
</organism>
<sequence>MWRCGEEGLEIVCGTKTGLKAKMWIRGFVWKELQSKTKNERRSAVEVIERRAREVSTIEKFRLISGFVAIHGRSMLIQL</sequence>
<proteinExistence type="predicted"/>
<dbReference type="EMBL" id="JBBNAF010000003">
    <property type="protein sequence ID" value="KAK9160737.1"/>
    <property type="molecule type" value="Genomic_DNA"/>
</dbReference>
<name>A0AAP0KXT5_9MAGN</name>
<reference evidence="1 2" key="1">
    <citation type="submission" date="2024-01" db="EMBL/GenBank/DDBJ databases">
        <title>Genome assemblies of Stephania.</title>
        <authorList>
            <person name="Yang L."/>
        </authorList>
    </citation>
    <scope>NUCLEOTIDE SEQUENCE [LARGE SCALE GENOMIC DNA]</scope>
    <source>
        <strain evidence="1">YNDBR</strain>
        <tissue evidence="1">Leaf</tissue>
    </source>
</reference>
<keyword evidence="2" id="KW-1185">Reference proteome</keyword>